<dbReference type="InterPro" id="IPR002060">
    <property type="entry name" value="Squ/phyt_synthse"/>
</dbReference>
<keyword evidence="3" id="KW-1185">Reference proteome</keyword>
<dbReference type="KEGG" id="saqi:AXG55_09145"/>
<evidence type="ECO:0000313" key="2">
    <source>
        <dbReference type="EMBL" id="APJ04062.1"/>
    </source>
</evidence>
<dbReference type="PROSITE" id="PS01045">
    <property type="entry name" value="SQUALEN_PHYTOEN_SYN_2"/>
    <property type="match status" value="1"/>
</dbReference>
<dbReference type="SFLD" id="SFLDG01212">
    <property type="entry name" value="Phytoene_synthase_like"/>
    <property type="match status" value="1"/>
</dbReference>
<dbReference type="SFLD" id="SFLDG01018">
    <property type="entry name" value="Squalene/Phytoene_Synthase_Lik"/>
    <property type="match status" value="1"/>
</dbReference>
<dbReference type="Proteomes" id="UP000184731">
    <property type="component" value="Chromosome"/>
</dbReference>
<dbReference type="STRING" id="1915309.AXG55_09145"/>
<dbReference type="InterPro" id="IPR019845">
    <property type="entry name" value="Squalene/phytoene_synthase_CS"/>
</dbReference>
<organism evidence="2 3">
    <name type="scientific">Silvanigrella aquatica</name>
    <dbReference type="NCBI Taxonomy" id="1915309"/>
    <lineage>
        <taxon>Bacteria</taxon>
        <taxon>Pseudomonadati</taxon>
        <taxon>Bdellovibrionota</taxon>
        <taxon>Oligoflexia</taxon>
        <taxon>Silvanigrellales</taxon>
        <taxon>Silvanigrellaceae</taxon>
        <taxon>Silvanigrella</taxon>
    </lineage>
</organism>
<dbReference type="OrthoDB" id="9807580at2"/>
<dbReference type="Gene3D" id="1.10.600.10">
    <property type="entry name" value="Farnesyl Diphosphate Synthase"/>
    <property type="match status" value="1"/>
</dbReference>
<gene>
    <name evidence="2" type="ORF">AXG55_09145</name>
</gene>
<reference evidence="2 3" key="1">
    <citation type="submission" date="2016-10" db="EMBL/GenBank/DDBJ databases">
        <title>Silvanigrella aquatica sp. nov., isolated from a freshwater lake located in the Black Forest, Germany, description of Silvanigrellaceae fam. nov., Silvanigrellales ord. nov., reclassification of the order Bdellovibrionales in the class Oligoflexia, reclassification of the families Bacteriovoracaceae and Halobacteriovoraceae in the new order Bacteriovoracales ord. nov., and reclassification of the family Pseudobacteriovoracaceae in the order Oligoflexiales.</title>
        <authorList>
            <person name="Hahn M.W."/>
            <person name="Schmidt J."/>
            <person name="Koll U."/>
            <person name="Rohde M."/>
            <person name="Verbag S."/>
            <person name="Pitt A."/>
            <person name="Nakai R."/>
            <person name="Naganuma T."/>
            <person name="Lang E."/>
        </authorList>
    </citation>
    <scope>NUCLEOTIDE SEQUENCE [LARGE SCALE GENOMIC DNA]</scope>
    <source>
        <strain evidence="2 3">MWH-Nonnen-W8red</strain>
    </source>
</reference>
<keyword evidence="1" id="KW-0808">Transferase</keyword>
<dbReference type="SUPFAM" id="SSF48576">
    <property type="entry name" value="Terpenoid synthases"/>
    <property type="match status" value="1"/>
</dbReference>
<dbReference type="InterPro" id="IPR008949">
    <property type="entry name" value="Isoprenoid_synthase_dom_sf"/>
</dbReference>
<evidence type="ECO:0008006" key="4">
    <source>
        <dbReference type="Google" id="ProtNLM"/>
    </source>
</evidence>
<accession>A0A1L4D1I5</accession>
<dbReference type="GO" id="GO:0051996">
    <property type="term" value="F:squalene synthase [NAD(P)H] activity"/>
    <property type="evidence" value="ECO:0007669"/>
    <property type="project" value="InterPro"/>
</dbReference>
<name>A0A1L4D1I5_9BACT</name>
<dbReference type="GO" id="GO:0004311">
    <property type="term" value="F:geranylgeranyl diphosphate synthase activity"/>
    <property type="evidence" value="ECO:0007669"/>
    <property type="project" value="InterPro"/>
</dbReference>
<dbReference type="InterPro" id="IPR033904">
    <property type="entry name" value="Trans_IPPS_HH"/>
</dbReference>
<dbReference type="Pfam" id="PF00494">
    <property type="entry name" value="SQS_PSY"/>
    <property type="match status" value="1"/>
</dbReference>
<dbReference type="InterPro" id="IPR044843">
    <property type="entry name" value="Trans_IPPS_bact-type"/>
</dbReference>
<dbReference type="PROSITE" id="PS01044">
    <property type="entry name" value="SQUALEN_PHYTOEN_SYN_1"/>
    <property type="match status" value="1"/>
</dbReference>
<dbReference type="PANTHER" id="PTHR31480">
    <property type="entry name" value="BIFUNCTIONAL LYCOPENE CYCLASE/PHYTOENE SYNTHASE"/>
    <property type="match status" value="1"/>
</dbReference>
<sequence>MNILEMKNSKILKIENQSPLIFSAMNEKTQYEWFYIEIFHENSHIVCILSLNDCFEIKGDNQQVPSVYITWHQNNSITAYSYSFYKGNEKELFISKIISWIKKETPLLDLWIPDHSLEKYIHFTLQLPIDIQENENFDSLRLNEKGNHFWQFLKYGNNAQGAIELFTIKNNNSLAHKVKRFSDFYDYPLKYKLQKNQIKRCVFQNATIYFDHNAGFESLYNLKDHWYWWHAKQNEQYEVAYYFPKLSSMYYVSGGNNTLTTQILDAQEKNVTLKKALSIFGVSYPKKIKSLLFKEITHHKLIESAPFYLRRSTSKNLTSTIEILNPIKISHKLNQFLLSSRKIYIIEDIKSQSDLSSYYSFQDICKNITWANGKSFYISSLVLPFEQRNNAYFIYTLCRIIDDATDEKNSFITNQKKGVNFSNQLLDILWSEDYEFPEEFISNLTNHISHCLFAVIDINSARNFMKQAKMLIESLNIEKCYFQELLEGQLMDENFSQPSTITEFNLYCYRVAGVVGIMMAKIFQTPENNAALFAAEKLGLAMQITNILRDVKEDYEMQRVYIPQSLFEKFQLDGSSLFSSNHIDIENKAKMVHELSNIAISYYRISLDGIKYIPSLRAKICVKLMIAVYGSILGRILIDKNIIFKKRVVISHFKKIIIFLKVIFGLHPLKVAKLLNEKDIYEKI</sequence>
<dbReference type="EMBL" id="CP017834">
    <property type="protein sequence ID" value="APJ04062.1"/>
    <property type="molecule type" value="Genomic_DNA"/>
</dbReference>
<dbReference type="RefSeq" id="WP_148697812.1">
    <property type="nucleotide sequence ID" value="NZ_CP017834.1"/>
</dbReference>
<evidence type="ECO:0000256" key="1">
    <source>
        <dbReference type="ARBA" id="ARBA00022679"/>
    </source>
</evidence>
<dbReference type="CDD" id="cd00683">
    <property type="entry name" value="Trans_IPPS_HH"/>
    <property type="match status" value="1"/>
</dbReference>
<protein>
    <recommendedName>
        <fullName evidence="4">Phytoene synthase</fullName>
    </recommendedName>
</protein>
<dbReference type="AlphaFoldDB" id="A0A1L4D1I5"/>
<evidence type="ECO:0000313" key="3">
    <source>
        <dbReference type="Proteomes" id="UP000184731"/>
    </source>
</evidence>
<dbReference type="GO" id="GO:0016117">
    <property type="term" value="P:carotenoid biosynthetic process"/>
    <property type="evidence" value="ECO:0007669"/>
    <property type="project" value="UniProtKB-ARBA"/>
</dbReference>
<proteinExistence type="predicted"/>
<dbReference type="SFLD" id="SFLDS00005">
    <property type="entry name" value="Isoprenoid_Synthase_Type_I"/>
    <property type="match status" value="1"/>
</dbReference>